<keyword evidence="5" id="KW-0812">Transmembrane</keyword>
<keyword evidence="6" id="KW-0472">Membrane</keyword>
<dbReference type="Pfam" id="PF02321">
    <property type="entry name" value="OEP"/>
    <property type="match status" value="2"/>
</dbReference>
<dbReference type="EMBL" id="MWPV01000001">
    <property type="protein sequence ID" value="OUL59066.1"/>
    <property type="molecule type" value="Genomic_DNA"/>
</dbReference>
<accession>A0A244CUE3</accession>
<evidence type="ECO:0000256" key="3">
    <source>
        <dbReference type="ARBA" id="ARBA00022448"/>
    </source>
</evidence>
<evidence type="ECO:0000313" key="9">
    <source>
        <dbReference type="EMBL" id="OUL59066.1"/>
    </source>
</evidence>
<comment type="similarity">
    <text evidence="2">Belongs to the outer membrane factor (OMF) (TC 1.B.17) family.</text>
</comment>
<keyword evidence="3" id="KW-0813">Transport</keyword>
<dbReference type="Proteomes" id="UP000194841">
    <property type="component" value="Unassembled WGS sequence"/>
</dbReference>
<evidence type="ECO:0000256" key="4">
    <source>
        <dbReference type="ARBA" id="ARBA00022452"/>
    </source>
</evidence>
<dbReference type="GO" id="GO:0009279">
    <property type="term" value="C:cell outer membrane"/>
    <property type="evidence" value="ECO:0007669"/>
    <property type="project" value="UniProtKB-SubCell"/>
</dbReference>
<name>A0A244CUE3_PSEDV</name>
<evidence type="ECO:0000256" key="7">
    <source>
        <dbReference type="ARBA" id="ARBA00023237"/>
    </source>
</evidence>
<dbReference type="InterPro" id="IPR010130">
    <property type="entry name" value="T1SS_OMP_TolC"/>
</dbReference>
<evidence type="ECO:0000256" key="5">
    <source>
        <dbReference type="ARBA" id="ARBA00022692"/>
    </source>
</evidence>
<evidence type="ECO:0000313" key="10">
    <source>
        <dbReference type="Proteomes" id="UP000194841"/>
    </source>
</evidence>
<dbReference type="Gene3D" id="1.20.1600.10">
    <property type="entry name" value="Outer membrane efflux proteins (OEP)"/>
    <property type="match status" value="1"/>
</dbReference>
<organism evidence="9 10">
    <name type="scientific">Pseudoalteromonas ulvae</name>
    <dbReference type="NCBI Taxonomy" id="107327"/>
    <lineage>
        <taxon>Bacteria</taxon>
        <taxon>Pseudomonadati</taxon>
        <taxon>Pseudomonadota</taxon>
        <taxon>Gammaproteobacteria</taxon>
        <taxon>Alteromonadales</taxon>
        <taxon>Pseudoalteromonadaceae</taxon>
        <taxon>Pseudoalteromonas</taxon>
    </lineage>
</organism>
<keyword evidence="10" id="KW-1185">Reference proteome</keyword>
<dbReference type="GO" id="GO:1990281">
    <property type="term" value="C:efflux pump complex"/>
    <property type="evidence" value="ECO:0007669"/>
    <property type="project" value="TreeGrafter"/>
</dbReference>
<keyword evidence="8" id="KW-0732">Signal</keyword>
<dbReference type="InterPro" id="IPR051906">
    <property type="entry name" value="TolC-like"/>
</dbReference>
<dbReference type="PANTHER" id="PTHR30026:SF20">
    <property type="entry name" value="OUTER MEMBRANE PROTEIN TOLC"/>
    <property type="match status" value="1"/>
</dbReference>
<dbReference type="SUPFAM" id="SSF56954">
    <property type="entry name" value="Outer membrane efflux proteins (OEP)"/>
    <property type="match status" value="1"/>
</dbReference>
<gene>
    <name evidence="9" type="ORF">B1199_01930</name>
</gene>
<dbReference type="PANTHER" id="PTHR30026">
    <property type="entry name" value="OUTER MEMBRANE PROTEIN TOLC"/>
    <property type="match status" value="1"/>
</dbReference>
<evidence type="ECO:0000256" key="8">
    <source>
        <dbReference type="SAM" id="SignalP"/>
    </source>
</evidence>
<dbReference type="InterPro" id="IPR003423">
    <property type="entry name" value="OMP_efflux"/>
</dbReference>
<evidence type="ECO:0000256" key="1">
    <source>
        <dbReference type="ARBA" id="ARBA00004442"/>
    </source>
</evidence>
<comment type="subcellular location">
    <subcellularLocation>
        <location evidence="1">Cell outer membrane</location>
    </subcellularLocation>
</comment>
<sequence>MKKKILSTLLGLSATFATSASFAEDLLQVYQIALANDPTVLRAKANREAQSYQIDRAMSSLLPQLDMTMGYSKVDSNSYNREDINSPYYKVDSDSDTFKRGLSLQQSLFNLSSWRSLDIAEKQSLQAQASYDLAQQQLIVRVANTYFAVLSSLDDLEFVQAEKRAIERQLEQTKQRFAVGLTAITDVHEAQAQFDNAVAREIVATNNVETARENLREITGKYHEKLNPLNTTKFSTVKPNQNSVDFIKTAEDKNIELQVAKVTFDIAKQQIDLAQAGHFPTLTLSASYGDTLADGSATALGQSSNSNNEPRSDQTSIGLNFAVPIYSGGGTQAAVNQARAFYVASAEDLEASHRSVSKQVRTSYNQVVSDIATYKALEQAVVSAESALQATEAGFEVGTRTIVDVLLSTRNLYDAKRNLSAVRYRYVVSTLGLKQAAGTLNQDDVAAINQGLN</sequence>
<dbReference type="NCBIfam" id="TIGR01844">
    <property type="entry name" value="type_I_sec_TolC"/>
    <property type="match status" value="1"/>
</dbReference>
<protein>
    <submittedName>
        <fullName evidence="9">Outer membrane channel protein TolC</fullName>
    </submittedName>
</protein>
<evidence type="ECO:0000256" key="6">
    <source>
        <dbReference type="ARBA" id="ARBA00023136"/>
    </source>
</evidence>
<dbReference type="OrthoDB" id="9813458at2"/>
<keyword evidence="4" id="KW-1134">Transmembrane beta strand</keyword>
<dbReference type="NCBIfam" id="NF007002">
    <property type="entry name" value="PRK09465.1"/>
    <property type="match status" value="1"/>
</dbReference>
<dbReference type="GO" id="GO:0015562">
    <property type="term" value="F:efflux transmembrane transporter activity"/>
    <property type="evidence" value="ECO:0007669"/>
    <property type="project" value="InterPro"/>
</dbReference>
<feature type="chain" id="PRO_5013009632" evidence="8">
    <location>
        <begin position="24"/>
        <end position="453"/>
    </location>
</feature>
<dbReference type="InterPro" id="IPR058622">
    <property type="entry name" value="TolC"/>
</dbReference>
<evidence type="ECO:0000256" key="2">
    <source>
        <dbReference type="ARBA" id="ARBA00007613"/>
    </source>
</evidence>
<dbReference type="AlphaFoldDB" id="A0A244CUE3"/>
<dbReference type="GO" id="GO:0015288">
    <property type="term" value="F:porin activity"/>
    <property type="evidence" value="ECO:0007669"/>
    <property type="project" value="TreeGrafter"/>
</dbReference>
<keyword evidence="7" id="KW-0998">Cell outer membrane</keyword>
<comment type="caution">
    <text evidence="9">The sequence shown here is derived from an EMBL/GenBank/DDBJ whole genome shotgun (WGS) entry which is preliminary data.</text>
</comment>
<dbReference type="RefSeq" id="WP_086742458.1">
    <property type="nucleotide sequence ID" value="NZ_MWPV01000001.1"/>
</dbReference>
<proteinExistence type="inferred from homology"/>
<feature type="signal peptide" evidence="8">
    <location>
        <begin position="1"/>
        <end position="23"/>
    </location>
</feature>
<reference evidence="9 10" key="1">
    <citation type="submission" date="2017-02" db="EMBL/GenBank/DDBJ databases">
        <title>Pseudoalteromonas ulvae TC14 Genome.</title>
        <authorList>
            <person name="Molmeret M."/>
        </authorList>
    </citation>
    <scope>NUCLEOTIDE SEQUENCE [LARGE SCALE GENOMIC DNA]</scope>
    <source>
        <strain evidence="9">TC14</strain>
    </source>
</reference>